<sequence length="378" mass="40183">MESRASQALVGLFTLAVLAALFGFVYWFSSGGGADKTEVRLLFNDKVSGLGRGTNVLFNGLRVGEVTQISLQPDDPRQIYAVIKVAQSTPLRADTRARIEAQGFAGVVAVQLLGGDPNSPVLIAQAGEPLPTITAERSEDILETARTIAKRVDDALGGIEGLVKENAGSISETIRNAEQFATALADSSGGVDKLMKSIGAVAEFTAPLTQKLGAFSQELTETIRSVDQQNIKSVVENVEEFTATLGGASSDVGKRVKDVASIAEKLNRAADHVEDVLKGAQAFLNTAAGQDGRNAFSDIRDVAKSIRVLADNLDKRTAEITAEISRLTGAGLRSVETLTTDGRRALTGFSRTLRAVERDPQRLIFGSKPQLPQYNGAR</sequence>
<dbReference type="EMBL" id="CP017147">
    <property type="protein sequence ID" value="AOO81633.1"/>
    <property type="molecule type" value="Genomic_DNA"/>
</dbReference>
<reference evidence="3 4" key="1">
    <citation type="journal article" date="2015" name="Antonie Van Leeuwenhoek">
        <title>Bosea vaviloviae sp. nov., a new species of slow-growing rhizobia isolated from nodules of the relict species Vavilovia formosa (Stev.) Fed.</title>
        <authorList>
            <person name="Safronova V.I."/>
            <person name="Kuznetsova I.G."/>
            <person name="Sazanova A.L."/>
            <person name="Kimeklis A.K."/>
            <person name="Belimov A.A."/>
            <person name="Andronov E.E."/>
            <person name="Pinaev A.G."/>
            <person name="Chizhevskaya E.P."/>
            <person name="Pukhaev A.R."/>
            <person name="Popov K.P."/>
            <person name="Willems A."/>
            <person name="Tikhonovich I.A."/>
        </authorList>
    </citation>
    <scope>NUCLEOTIDE SEQUENCE [LARGE SCALE GENOMIC DNA]</scope>
    <source>
        <strain evidence="3 4">Vaf18</strain>
    </source>
</reference>
<gene>
    <name evidence="3" type="ORF">BHK69_15280</name>
</gene>
<dbReference type="SUPFAM" id="SSF58104">
    <property type="entry name" value="Methyl-accepting chemotaxis protein (MCP) signaling domain"/>
    <property type="match status" value="1"/>
</dbReference>
<keyword evidence="4" id="KW-1185">Reference proteome</keyword>
<dbReference type="RefSeq" id="WP_069690845.1">
    <property type="nucleotide sequence ID" value="NZ_CP017147.1"/>
</dbReference>
<protein>
    <recommendedName>
        <fullName evidence="2">Mce/MlaD domain-containing protein</fullName>
    </recommendedName>
</protein>
<proteinExistence type="predicted"/>
<organism evidence="3 4">
    <name type="scientific">Bosea vaviloviae</name>
    <dbReference type="NCBI Taxonomy" id="1526658"/>
    <lineage>
        <taxon>Bacteria</taxon>
        <taxon>Pseudomonadati</taxon>
        <taxon>Pseudomonadota</taxon>
        <taxon>Alphaproteobacteria</taxon>
        <taxon>Hyphomicrobiales</taxon>
        <taxon>Boseaceae</taxon>
        <taxon>Bosea</taxon>
    </lineage>
</organism>
<evidence type="ECO:0000313" key="4">
    <source>
        <dbReference type="Proteomes" id="UP000094969"/>
    </source>
</evidence>
<evidence type="ECO:0000259" key="2">
    <source>
        <dbReference type="Pfam" id="PF02470"/>
    </source>
</evidence>
<dbReference type="PANTHER" id="PTHR36698:SF2">
    <property type="entry name" value="MCE_MLAD DOMAIN-CONTAINING PROTEIN"/>
    <property type="match status" value="1"/>
</dbReference>
<keyword evidence="1" id="KW-0472">Membrane</keyword>
<feature type="transmembrane region" description="Helical" evidence="1">
    <location>
        <begin position="7"/>
        <end position="28"/>
    </location>
</feature>
<dbReference type="InterPro" id="IPR003399">
    <property type="entry name" value="Mce/MlaD"/>
</dbReference>
<dbReference type="AlphaFoldDB" id="A0A1D7U2P1"/>
<dbReference type="Pfam" id="PF02470">
    <property type="entry name" value="MlaD"/>
    <property type="match status" value="1"/>
</dbReference>
<dbReference type="Proteomes" id="UP000094969">
    <property type="component" value="Chromosome"/>
</dbReference>
<dbReference type="STRING" id="1526658.BHK69_15280"/>
<feature type="domain" description="Mce/MlaD" evidence="2">
    <location>
        <begin position="37"/>
        <end position="113"/>
    </location>
</feature>
<name>A0A1D7U2P1_9HYPH</name>
<dbReference type="KEGG" id="bvv:BHK69_15280"/>
<evidence type="ECO:0000256" key="1">
    <source>
        <dbReference type="SAM" id="Phobius"/>
    </source>
</evidence>
<accession>A0A1D7U2P1</accession>
<keyword evidence="1" id="KW-0812">Transmembrane</keyword>
<dbReference type="PANTHER" id="PTHR36698">
    <property type="entry name" value="BLL5892 PROTEIN"/>
    <property type="match status" value="1"/>
</dbReference>
<dbReference type="Gene3D" id="1.10.287.950">
    <property type="entry name" value="Methyl-accepting chemotaxis protein"/>
    <property type="match status" value="1"/>
</dbReference>
<evidence type="ECO:0000313" key="3">
    <source>
        <dbReference type="EMBL" id="AOO81633.1"/>
    </source>
</evidence>
<dbReference type="OrthoDB" id="9808689at2"/>
<keyword evidence="1" id="KW-1133">Transmembrane helix</keyword>